<evidence type="ECO:0000313" key="2">
    <source>
        <dbReference type="Proteomes" id="UP000275256"/>
    </source>
</evidence>
<evidence type="ECO:0000313" key="1">
    <source>
        <dbReference type="EMBL" id="RMB60261.1"/>
    </source>
</evidence>
<organism evidence="1 2">
    <name type="scientific">Tessaracoccus antarcticus</name>
    <dbReference type="NCBI Taxonomy" id="2479848"/>
    <lineage>
        <taxon>Bacteria</taxon>
        <taxon>Bacillati</taxon>
        <taxon>Actinomycetota</taxon>
        <taxon>Actinomycetes</taxon>
        <taxon>Propionibacteriales</taxon>
        <taxon>Propionibacteriaceae</taxon>
        <taxon>Tessaracoccus</taxon>
    </lineage>
</organism>
<gene>
    <name evidence="1" type="ORF">EAX62_07755</name>
</gene>
<accession>A0A3M0G5D7</accession>
<dbReference type="AlphaFoldDB" id="A0A3M0G5D7"/>
<keyword evidence="2" id="KW-1185">Reference proteome</keyword>
<proteinExistence type="predicted"/>
<sequence length="70" mass="7374">MHVDCDGCAARGPGCADCVISVLLGPPAFVEFEDQEVEAMAVLADAGLVPPLRLMSTRRDQGFGDILKVV</sequence>
<dbReference type="Proteomes" id="UP000275256">
    <property type="component" value="Unassembled WGS sequence"/>
</dbReference>
<protein>
    <submittedName>
        <fullName evidence="1">Uncharacterized protein</fullName>
    </submittedName>
</protein>
<reference evidence="1 2" key="1">
    <citation type="submission" date="2018-10" db="EMBL/GenBank/DDBJ databases">
        <title>Tessaracoccus antarcticuss sp. nov., isolated from sediment.</title>
        <authorList>
            <person name="Zhou L.Y."/>
            <person name="Du Z.J."/>
        </authorList>
    </citation>
    <scope>NUCLEOTIDE SEQUENCE [LARGE SCALE GENOMIC DNA]</scope>
    <source>
        <strain evidence="1 2">JDX10</strain>
    </source>
</reference>
<dbReference type="OrthoDB" id="4774211at2"/>
<name>A0A3M0G5D7_9ACTN</name>
<dbReference type="EMBL" id="REFW01000002">
    <property type="protein sequence ID" value="RMB60261.1"/>
    <property type="molecule type" value="Genomic_DNA"/>
</dbReference>
<comment type="caution">
    <text evidence="1">The sequence shown here is derived from an EMBL/GenBank/DDBJ whole genome shotgun (WGS) entry which is preliminary data.</text>
</comment>